<evidence type="ECO:0000256" key="1">
    <source>
        <dbReference type="ARBA" id="ARBA00023015"/>
    </source>
</evidence>
<name>A0AB38TNR1_BURGA</name>
<evidence type="ECO:0000256" key="2">
    <source>
        <dbReference type="ARBA" id="ARBA00023125"/>
    </source>
</evidence>
<feature type="domain" description="HTH hxlR-type" evidence="4">
    <location>
        <begin position="29"/>
        <end position="139"/>
    </location>
</feature>
<gene>
    <name evidence="5" type="ORF">NYZ96_11755</name>
</gene>
<evidence type="ECO:0000313" key="5">
    <source>
        <dbReference type="EMBL" id="UWX68910.1"/>
    </source>
</evidence>
<dbReference type="Pfam" id="PF01638">
    <property type="entry name" value="HxlR"/>
    <property type="match status" value="1"/>
</dbReference>
<dbReference type="Gene3D" id="1.10.10.10">
    <property type="entry name" value="Winged helix-like DNA-binding domain superfamily/Winged helix DNA-binding domain"/>
    <property type="match status" value="1"/>
</dbReference>
<accession>A0AB38TNR1</accession>
<proteinExistence type="predicted"/>
<dbReference type="InterPro" id="IPR036390">
    <property type="entry name" value="WH_DNA-bd_sf"/>
</dbReference>
<organism evidence="5 6">
    <name type="scientific">Burkholderia gladioli</name>
    <name type="common">Pseudomonas marginata</name>
    <name type="synonym">Phytomonas marginata</name>
    <dbReference type="NCBI Taxonomy" id="28095"/>
    <lineage>
        <taxon>Bacteria</taxon>
        <taxon>Pseudomonadati</taxon>
        <taxon>Pseudomonadota</taxon>
        <taxon>Betaproteobacteria</taxon>
        <taxon>Burkholderiales</taxon>
        <taxon>Burkholderiaceae</taxon>
        <taxon>Burkholderia</taxon>
    </lineage>
</organism>
<dbReference type="Proteomes" id="UP001059745">
    <property type="component" value="Chromosome 1"/>
</dbReference>
<evidence type="ECO:0000313" key="6">
    <source>
        <dbReference type="Proteomes" id="UP001059745"/>
    </source>
</evidence>
<dbReference type="InterPro" id="IPR002577">
    <property type="entry name" value="HTH_HxlR"/>
</dbReference>
<dbReference type="GO" id="GO:0003677">
    <property type="term" value="F:DNA binding"/>
    <property type="evidence" value="ECO:0007669"/>
    <property type="project" value="UniProtKB-KW"/>
</dbReference>
<keyword evidence="3" id="KW-0804">Transcription</keyword>
<evidence type="ECO:0000256" key="3">
    <source>
        <dbReference type="ARBA" id="ARBA00023163"/>
    </source>
</evidence>
<dbReference type="RefSeq" id="WP_226285151.1">
    <property type="nucleotide sequence ID" value="NZ_CADEQC010000002.1"/>
</dbReference>
<dbReference type="InterPro" id="IPR036388">
    <property type="entry name" value="WH-like_DNA-bd_sf"/>
</dbReference>
<dbReference type="EMBL" id="CP104214">
    <property type="protein sequence ID" value="UWX68910.1"/>
    <property type="molecule type" value="Genomic_DNA"/>
</dbReference>
<keyword evidence="1" id="KW-0805">Transcription regulation</keyword>
<dbReference type="SUPFAM" id="SSF46785">
    <property type="entry name" value="Winged helix' DNA-binding domain"/>
    <property type="match status" value="1"/>
</dbReference>
<dbReference type="PROSITE" id="PS51118">
    <property type="entry name" value="HTH_HXLR"/>
    <property type="match status" value="1"/>
</dbReference>
<sequence length="162" mass="17938">MSGKFPQVRCFKIPSMENQTIERLEGTDCPDTCVPQARTIARFQASIEAVAGKWKIGILCALLDGKLRFGDLRRALPGITQHMLTVQLRDLEANGLLTRAVHAEVPPRVEYALTAASLALLPVFRSLRDWAEIHGDALLARGAEPKAPRKNAATREKKARRD</sequence>
<dbReference type="PANTHER" id="PTHR33204:SF29">
    <property type="entry name" value="TRANSCRIPTIONAL REGULATOR"/>
    <property type="match status" value="1"/>
</dbReference>
<dbReference type="AlphaFoldDB" id="A0AB38TNR1"/>
<evidence type="ECO:0000259" key="4">
    <source>
        <dbReference type="PROSITE" id="PS51118"/>
    </source>
</evidence>
<reference evidence="5" key="1">
    <citation type="submission" date="2022-09" db="EMBL/GenBank/DDBJ databases">
        <title>Genomic of Burkholderia gladioli.</title>
        <authorList>
            <person name="Wu H."/>
        </authorList>
    </citation>
    <scope>NUCLEOTIDE SEQUENCE</scope>
    <source>
        <strain evidence="5">ZN-S4</strain>
    </source>
</reference>
<protein>
    <submittedName>
        <fullName evidence="5">Helix-turn-helix transcriptional regulator</fullName>
    </submittedName>
</protein>
<keyword evidence="2" id="KW-0238">DNA-binding</keyword>
<dbReference type="PANTHER" id="PTHR33204">
    <property type="entry name" value="TRANSCRIPTIONAL REGULATOR, MARR FAMILY"/>
    <property type="match status" value="1"/>
</dbReference>